<evidence type="ECO:0000313" key="2">
    <source>
        <dbReference type="EMBL" id="KHJ77549.1"/>
    </source>
</evidence>
<name>A0A0B1RXZ6_OESDE</name>
<dbReference type="EMBL" id="KN610652">
    <property type="protein sequence ID" value="KHJ77549.1"/>
    <property type="molecule type" value="Genomic_DNA"/>
</dbReference>
<evidence type="ECO:0000313" key="3">
    <source>
        <dbReference type="Proteomes" id="UP000053660"/>
    </source>
</evidence>
<feature type="transmembrane region" description="Helical" evidence="1">
    <location>
        <begin position="20"/>
        <end position="43"/>
    </location>
</feature>
<keyword evidence="1" id="KW-0472">Membrane</keyword>
<dbReference type="OrthoDB" id="5807812at2759"/>
<reference evidence="2 3" key="1">
    <citation type="submission" date="2014-03" db="EMBL/GenBank/DDBJ databases">
        <title>Draft genome of the hookworm Oesophagostomum dentatum.</title>
        <authorList>
            <person name="Mitreva M."/>
        </authorList>
    </citation>
    <scope>NUCLEOTIDE SEQUENCE [LARGE SCALE GENOMIC DNA]</scope>
    <source>
        <strain evidence="2 3">OD-Hann</strain>
    </source>
</reference>
<keyword evidence="3" id="KW-1185">Reference proteome</keyword>
<proteinExistence type="predicted"/>
<evidence type="ECO:0000256" key="1">
    <source>
        <dbReference type="SAM" id="Phobius"/>
    </source>
</evidence>
<protein>
    <submittedName>
        <fullName evidence="2">Uncharacterized protein</fullName>
    </submittedName>
</protein>
<keyword evidence="1" id="KW-1133">Transmembrane helix</keyword>
<sequence length="75" mass="8063">LQCGRSVGEYVSGLFRNGLVTGAVSILLTLAVVSVSLFAFVGYKINVGIRGITISRSALEQRESRFDVTSVRKAE</sequence>
<dbReference type="AlphaFoldDB" id="A0A0B1RXZ6"/>
<organism evidence="2 3">
    <name type="scientific">Oesophagostomum dentatum</name>
    <name type="common">Nodular worm</name>
    <dbReference type="NCBI Taxonomy" id="61180"/>
    <lineage>
        <taxon>Eukaryota</taxon>
        <taxon>Metazoa</taxon>
        <taxon>Ecdysozoa</taxon>
        <taxon>Nematoda</taxon>
        <taxon>Chromadorea</taxon>
        <taxon>Rhabditida</taxon>
        <taxon>Rhabditina</taxon>
        <taxon>Rhabditomorpha</taxon>
        <taxon>Strongyloidea</taxon>
        <taxon>Strongylidae</taxon>
        <taxon>Oesophagostomum</taxon>
    </lineage>
</organism>
<gene>
    <name evidence="2" type="ORF">OESDEN_22831</name>
</gene>
<dbReference type="Proteomes" id="UP000053660">
    <property type="component" value="Unassembled WGS sequence"/>
</dbReference>
<accession>A0A0B1RXZ6</accession>
<feature type="non-terminal residue" evidence="2">
    <location>
        <position position="1"/>
    </location>
</feature>
<keyword evidence="1" id="KW-0812">Transmembrane</keyword>